<reference evidence="8" key="1">
    <citation type="submission" date="2020-02" db="EMBL/GenBank/DDBJ databases">
        <authorList>
            <person name="Meier V. D."/>
        </authorList>
    </citation>
    <scope>NUCLEOTIDE SEQUENCE</scope>
    <source>
        <strain evidence="8">AVDCRST_MAG76</strain>
    </source>
</reference>
<dbReference type="GO" id="GO:0009055">
    <property type="term" value="F:electron transfer activity"/>
    <property type="evidence" value="ECO:0007669"/>
    <property type="project" value="InterPro"/>
</dbReference>
<feature type="region of interest" description="Disordered" evidence="5">
    <location>
        <begin position="279"/>
        <end position="336"/>
    </location>
</feature>
<accession>A0A6J4JBH8</accession>
<dbReference type="InterPro" id="IPR036909">
    <property type="entry name" value="Cyt_c-like_dom_sf"/>
</dbReference>
<dbReference type="PROSITE" id="PS51007">
    <property type="entry name" value="CYTC"/>
    <property type="match status" value="2"/>
</dbReference>
<evidence type="ECO:0000259" key="7">
    <source>
        <dbReference type="PROSITE" id="PS51007"/>
    </source>
</evidence>
<evidence type="ECO:0000256" key="1">
    <source>
        <dbReference type="ARBA" id="ARBA00022617"/>
    </source>
</evidence>
<name>A0A6J4JBH8_9ACTN</name>
<feature type="domain" description="Cytochrome c" evidence="7">
    <location>
        <begin position="162"/>
        <end position="239"/>
    </location>
</feature>
<gene>
    <name evidence="8" type="ORF">AVDCRST_MAG76-3539</name>
</gene>
<keyword evidence="3 4" id="KW-0408">Iron</keyword>
<dbReference type="EMBL" id="CADCSZ010000212">
    <property type="protein sequence ID" value="CAA9274464.1"/>
    <property type="molecule type" value="Genomic_DNA"/>
</dbReference>
<dbReference type="InterPro" id="IPR009056">
    <property type="entry name" value="Cyt_c-like_dom"/>
</dbReference>
<dbReference type="GO" id="GO:0046872">
    <property type="term" value="F:metal ion binding"/>
    <property type="evidence" value="ECO:0007669"/>
    <property type="project" value="UniProtKB-KW"/>
</dbReference>
<evidence type="ECO:0000256" key="4">
    <source>
        <dbReference type="PROSITE-ProRule" id="PRU00433"/>
    </source>
</evidence>
<dbReference type="InterPro" id="IPR050597">
    <property type="entry name" value="Cytochrome_c_Oxidase_Subunit"/>
</dbReference>
<protein>
    <recommendedName>
        <fullName evidence="7">Cytochrome c domain-containing protein</fullName>
    </recommendedName>
</protein>
<feature type="domain" description="Cytochrome c" evidence="7">
    <location>
        <begin position="48"/>
        <end position="149"/>
    </location>
</feature>
<keyword evidence="6" id="KW-1133">Transmembrane helix</keyword>
<sequence length="336" mass="34553">MVHRDRGVRRQALVGAGRLPVVVVGVAIGLGLVLPRPVSSLSPNVRQESPVDAKQVYLADCAVCHGEDGRGIENRGISLFDQGRAAVDYSLTTGRMPLAAVGRAEVAGRPVAPLPDVSLGDPGQIPTRHEPAYPPEVIKALVDYVAELTDETGPEIPVLEKGDVAEGGVQFRLQCAACHSWSGQGGALVERPVPALGASTPIQVAEAVRAGPGQMPAFGQAALDDHQLSSIVAYVEELNKPSDRGGHPLGRLGPVTEGAVALVGLAALLALCRWIGEREPEGGDEPEAKVEPEGGDEPTGKGEPEGGDQPTGKVEPEGGDEPAGKLQPSGSGGAAE</sequence>
<keyword evidence="6" id="KW-0812">Transmembrane</keyword>
<feature type="transmembrane region" description="Helical" evidence="6">
    <location>
        <begin position="12"/>
        <end position="34"/>
    </location>
</feature>
<feature type="compositionally biased region" description="Basic and acidic residues" evidence="5">
    <location>
        <begin position="279"/>
        <end position="304"/>
    </location>
</feature>
<dbReference type="Pfam" id="PF13442">
    <property type="entry name" value="Cytochrome_CBB3"/>
    <property type="match status" value="1"/>
</dbReference>
<keyword evidence="1 4" id="KW-0349">Heme</keyword>
<dbReference type="SUPFAM" id="SSF46626">
    <property type="entry name" value="Cytochrome c"/>
    <property type="match status" value="2"/>
</dbReference>
<proteinExistence type="predicted"/>
<dbReference type="PANTHER" id="PTHR33751">
    <property type="entry name" value="CBB3-TYPE CYTOCHROME C OXIDASE SUBUNIT FIXP"/>
    <property type="match status" value="1"/>
</dbReference>
<keyword evidence="6" id="KW-0472">Membrane</keyword>
<evidence type="ECO:0000256" key="6">
    <source>
        <dbReference type="SAM" id="Phobius"/>
    </source>
</evidence>
<dbReference type="Gene3D" id="1.10.760.10">
    <property type="entry name" value="Cytochrome c-like domain"/>
    <property type="match status" value="2"/>
</dbReference>
<evidence type="ECO:0000313" key="8">
    <source>
        <dbReference type="EMBL" id="CAA9274464.1"/>
    </source>
</evidence>
<dbReference type="GO" id="GO:0020037">
    <property type="term" value="F:heme binding"/>
    <property type="evidence" value="ECO:0007669"/>
    <property type="project" value="InterPro"/>
</dbReference>
<evidence type="ECO:0000256" key="2">
    <source>
        <dbReference type="ARBA" id="ARBA00022723"/>
    </source>
</evidence>
<keyword evidence="2 4" id="KW-0479">Metal-binding</keyword>
<dbReference type="AlphaFoldDB" id="A0A6J4JBH8"/>
<evidence type="ECO:0000256" key="5">
    <source>
        <dbReference type="SAM" id="MobiDB-lite"/>
    </source>
</evidence>
<organism evidence="8">
    <name type="scientific">uncultured Acidimicrobiales bacterium</name>
    <dbReference type="NCBI Taxonomy" id="310071"/>
    <lineage>
        <taxon>Bacteria</taxon>
        <taxon>Bacillati</taxon>
        <taxon>Actinomycetota</taxon>
        <taxon>Acidimicrobiia</taxon>
        <taxon>Acidimicrobiales</taxon>
        <taxon>environmental samples</taxon>
    </lineage>
</organism>
<dbReference type="PANTHER" id="PTHR33751:SF13">
    <property type="entry name" value="CYTOCHROME BC1 COMPLEX CYTOCHROME C SUBUNIT"/>
    <property type="match status" value="1"/>
</dbReference>
<evidence type="ECO:0000256" key="3">
    <source>
        <dbReference type="ARBA" id="ARBA00023004"/>
    </source>
</evidence>